<dbReference type="PANTHER" id="PTHR34512">
    <property type="entry name" value="CELL SURFACE PROTEIN"/>
    <property type="match status" value="1"/>
</dbReference>
<dbReference type="SUPFAM" id="SSF50998">
    <property type="entry name" value="Quinoprotein alcohol dehydrogenase-like"/>
    <property type="match status" value="1"/>
</dbReference>
<dbReference type="Gene3D" id="2.130.10.10">
    <property type="entry name" value="YVTN repeat-like/Quinoprotein amine dehydrogenase"/>
    <property type="match status" value="2"/>
</dbReference>
<sequence length="366" mass="41736">MNKLWVFLLLILTLTSCKSEEKKNYGEGFKKIWTQTDLDWNATSLIIKGNKIYGLTLNEKLFKADLLTGKVIWIKPALPNYEGQKPLIIGEEIYIGGRDSIFAYDTLGNLKWKQKTGQKIGHTLIPYKSQLIGSVNSRGLFAFEQSSGNRVWSIVPQYQMLSSSDPILVDSMLVVGDFDYKDNEGSSLYCINVETRKTKWNFPTPNYLTSEAEVSNSKVFINLDSSYANGFTKAIDLKSGNMIWERQTYPNTHLKPYYIDGKLFIASYKYGLLCLNPKNGDIIWSVNLQKDYPSTRILLFNGEIVFGTYDRTFYSVSMEGKVTEKTEFEYGLGEPFIFRDNLYISTGGSEMYTRIKANAQTTPKTH</sequence>
<protein>
    <submittedName>
        <fullName evidence="2">PQQ-binding-like beta-propeller repeat protein</fullName>
    </submittedName>
</protein>
<dbReference type="Proteomes" id="UP000603640">
    <property type="component" value="Unassembled WGS sequence"/>
</dbReference>
<organism evidence="2 3">
    <name type="scientific">Pontibacter cellulosilyticus</name>
    <dbReference type="NCBI Taxonomy" id="1720253"/>
    <lineage>
        <taxon>Bacteria</taxon>
        <taxon>Pseudomonadati</taxon>
        <taxon>Bacteroidota</taxon>
        <taxon>Cytophagia</taxon>
        <taxon>Cytophagales</taxon>
        <taxon>Hymenobacteraceae</taxon>
        <taxon>Pontibacter</taxon>
    </lineage>
</organism>
<dbReference type="RefSeq" id="WP_187067295.1">
    <property type="nucleotide sequence ID" value="NZ_JACRVF010000002.1"/>
</dbReference>
<evidence type="ECO:0000313" key="3">
    <source>
        <dbReference type="Proteomes" id="UP000603640"/>
    </source>
</evidence>
<evidence type="ECO:0000313" key="2">
    <source>
        <dbReference type="EMBL" id="MBC5993299.1"/>
    </source>
</evidence>
<dbReference type="InterPro" id="IPR011047">
    <property type="entry name" value="Quinoprotein_ADH-like_sf"/>
</dbReference>
<dbReference type="InterPro" id="IPR002372">
    <property type="entry name" value="PQQ_rpt_dom"/>
</dbReference>
<dbReference type="Pfam" id="PF13360">
    <property type="entry name" value="PQQ_2"/>
    <property type="match status" value="1"/>
</dbReference>
<dbReference type="EMBL" id="JACRVF010000002">
    <property type="protein sequence ID" value="MBC5993299.1"/>
    <property type="molecule type" value="Genomic_DNA"/>
</dbReference>
<reference evidence="2" key="1">
    <citation type="submission" date="2020-08" db="EMBL/GenBank/DDBJ databases">
        <title>Pontibacter sp. SD6 16S ribosomal RNA gene Genome sequencing and assembly.</title>
        <authorList>
            <person name="Kang M."/>
        </authorList>
    </citation>
    <scope>NUCLEOTIDE SEQUENCE</scope>
    <source>
        <strain evidence="2">SD6</strain>
    </source>
</reference>
<feature type="domain" description="Pyrrolo-quinoline quinone repeat" evidence="1">
    <location>
        <begin position="100"/>
        <end position="249"/>
    </location>
</feature>
<gene>
    <name evidence="2" type="ORF">H8S84_10675</name>
</gene>
<accession>A0A923N7Q5</accession>
<dbReference type="AlphaFoldDB" id="A0A923N7Q5"/>
<dbReference type="InterPro" id="IPR015943">
    <property type="entry name" value="WD40/YVTN_repeat-like_dom_sf"/>
</dbReference>
<name>A0A923N7Q5_9BACT</name>
<keyword evidence="3" id="KW-1185">Reference proteome</keyword>
<comment type="caution">
    <text evidence="2">The sequence shown here is derived from an EMBL/GenBank/DDBJ whole genome shotgun (WGS) entry which is preliminary data.</text>
</comment>
<dbReference type="PANTHER" id="PTHR34512:SF30">
    <property type="entry name" value="OUTER MEMBRANE PROTEIN ASSEMBLY FACTOR BAMB"/>
    <property type="match status" value="1"/>
</dbReference>
<dbReference type="PROSITE" id="PS51257">
    <property type="entry name" value="PROKAR_LIPOPROTEIN"/>
    <property type="match status" value="1"/>
</dbReference>
<proteinExistence type="predicted"/>
<dbReference type="SMART" id="SM00564">
    <property type="entry name" value="PQQ"/>
    <property type="match status" value="7"/>
</dbReference>
<evidence type="ECO:0000259" key="1">
    <source>
        <dbReference type="Pfam" id="PF13360"/>
    </source>
</evidence>
<dbReference type="InterPro" id="IPR018391">
    <property type="entry name" value="PQQ_b-propeller_rpt"/>
</dbReference>